<organism evidence="11 12">
    <name type="scientific">Ketobacter alkanivorans</name>
    <dbReference type="NCBI Taxonomy" id="1917421"/>
    <lineage>
        <taxon>Bacteria</taxon>
        <taxon>Pseudomonadati</taxon>
        <taxon>Pseudomonadota</taxon>
        <taxon>Gammaproteobacteria</taxon>
        <taxon>Pseudomonadales</taxon>
        <taxon>Ketobacteraceae</taxon>
        <taxon>Ketobacter</taxon>
    </lineage>
</organism>
<sequence length="520" mass="58226">MTLKTSITTGGKGHLLALLAGALFPLGLAPLNLWPLIPVSMALLLVLLEGQTPKRAFWRAFLYGMGFNGVGISWVYVSIHFYGNTPVWLAALGTLLFCAFLSLLLFSLPFWAFRRWQMDRYALLTFPALWVLVEWSKSWLLSGFPWLWAGYGFIDSPLWGLAPVAGALGLSLVAAMSAVLLRFIFKQENLRRMPAVIGLVALWAGCWALNSLEWTLPDLAQTRKVALVQGNIPQEQKWDPKYRKAIIDTYVKATEANWDAEFILWPEAAYPVFYHQAMRTITELDIRASEKSVAIVSGVPRWEPNENGEQHYFNAVFVIGDGQGIYNKQKLVPFGEYVPLEDLMRGLLPFFNLPMSSFTSGASEQPVLMAKGLSFAAYICYEIVYPELVREQAKGKDFLVTISNDAWFGHSWGPIQHFQMARMRALETGKYLLRGTNTGITAIIDHKGRVQSQLPQFEQGVLKGVVYGTQGVTPFVQFGQWPVLALCFLGLIVGVVLSLRPEPALNVRPLYHNATVTRSK</sequence>
<evidence type="ECO:0000259" key="10">
    <source>
        <dbReference type="PROSITE" id="PS50263"/>
    </source>
</evidence>
<comment type="pathway">
    <text evidence="9">Protein modification; lipoprotein biosynthesis (N-acyl transfer).</text>
</comment>
<feature type="transmembrane region" description="Helical" evidence="9">
    <location>
        <begin position="15"/>
        <end position="48"/>
    </location>
</feature>
<comment type="function">
    <text evidence="9">Catalyzes the phospholipid dependent N-acylation of the N-terminal cysteine of apolipoprotein, the last step in lipoprotein maturation.</text>
</comment>
<dbReference type="KEGG" id="kak:Kalk_06645"/>
<accession>A0A2K9LIN8</accession>
<dbReference type="InterPro" id="IPR036526">
    <property type="entry name" value="C-N_Hydrolase_sf"/>
</dbReference>
<dbReference type="HAMAP" id="MF_01148">
    <property type="entry name" value="Lnt"/>
    <property type="match status" value="1"/>
</dbReference>
<dbReference type="PANTHER" id="PTHR38686">
    <property type="entry name" value="APOLIPOPROTEIN N-ACYLTRANSFERASE"/>
    <property type="match status" value="1"/>
</dbReference>
<feature type="transmembrane region" description="Helical" evidence="9">
    <location>
        <begin position="160"/>
        <end position="181"/>
    </location>
</feature>
<dbReference type="OrthoDB" id="9804277at2"/>
<dbReference type="EMBL" id="CP022684">
    <property type="protein sequence ID" value="AUM12107.1"/>
    <property type="molecule type" value="Genomic_DNA"/>
</dbReference>
<keyword evidence="4 9" id="KW-0808">Transferase</keyword>
<evidence type="ECO:0000256" key="3">
    <source>
        <dbReference type="ARBA" id="ARBA00022475"/>
    </source>
</evidence>
<keyword evidence="8 9" id="KW-0012">Acyltransferase</keyword>
<evidence type="ECO:0000256" key="7">
    <source>
        <dbReference type="ARBA" id="ARBA00023136"/>
    </source>
</evidence>
<reference evidence="12" key="1">
    <citation type="submission" date="2017-08" db="EMBL/GenBank/DDBJ databases">
        <title>Direct submision.</title>
        <authorList>
            <person name="Kim S.-J."/>
            <person name="Rhee S.-K."/>
        </authorList>
    </citation>
    <scope>NUCLEOTIDE SEQUENCE [LARGE SCALE GENOMIC DNA]</scope>
    <source>
        <strain evidence="12">GI5</strain>
    </source>
</reference>
<keyword evidence="12" id="KW-1185">Reference proteome</keyword>
<comment type="subcellular location">
    <subcellularLocation>
        <location evidence="1 9">Cell membrane</location>
        <topology evidence="1 9">Multi-pass membrane protein</topology>
    </subcellularLocation>
</comment>
<evidence type="ECO:0000256" key="4">
    <source>
        <dbReference type="ARBA" id="ARBA00022679"/>
    </source>
</evidence>
<evidence type="ECO:0000256" key="6">
    <source>
        <dbReference type="ARBA" id="ARBA00022989"/>
    </source>
</evidence>
<protein>
    <recommendedName>
        <fullName evidence="9">Apolipoprotein N-acyltransferase</fullName>
        <shortName evidence="9">ALP N-acyltransferase</shortName>
        <ecNumber evidence="9">2.3.1.269</ecNumber>
    </recommendedName>
</protein>
<keyword evidence="11" id="KW-0449">Lipoprotein</keyword>
<dbReference type="InterPro" id="IPR045378">
    <property type="entry name" value="LNT_N"/>
</dbReference>
<feature type="transmembrane region" description="Helical" evidence="9">
    <location>
        <begin position="88"/>
        <end position="111"/>
    </location>
</feature>
<dbReference type="CDD" id="cd07571">
    <property type="entry name" value="ALP_N-acyl_transferase"/>
    <property type="match status" value="1"/>
</dbReference>
<dbReference type="SUPFAM" id="SSF56317">
    <property type="entry name" value="Carbon-nitrogen hydrolase"/>
    <property type="match status" value="1"/>
</dbReference>
<dbReference type="AlphaFoldDB" id="A0A2K9LIN8"/>
<keyword evidence="3 9" id="KW-1003">Cell membrane</keyword>
<feature type="transmembrane region" description="Helical" evidence="9">
    <location>
        <begin position="481"/>
        <end position="499"/>
    </location>
</feature>
<dbReference type="EC" id="2.3.1.269" evidence="9"/>
<name>A0A2K9LIN8_9GAMM</name>
<dbReference type="UniPathway" id="UPA00666"/>
<evidence type="ECO:0000313" key="12">
    <source>
        <dbReference type="Proteomes" id="UP000235116"/>
    </source>
</evidence>
<evidence type="ECO:0000256" key="8">
    <source>
        <dbReference type="ARBA" id="ARBA00023315"/>
    </source>
</evidence>
<dbReference type="Pfam" id="PF20154">
    <property type="entry name" value="LNT_N"/>
    <property type="match status" value="1"/>
</dbReference>
<evidence type="ECO:0000256" key="9">
    <source>
        <dbReference type="HAMAP-Rule" id="MF_01148"/>
    </source>
</evidence>
<proteinExistence type="inferred from homology"/>
<evidence type="ECO:0000256" key="2">
    <source>
        <dbReference type="ARBA" id="ARBA00010065"/>
    </source>
</evidence>
<evidence type="ECO:0000313" key="11">
    <source>
        <dbReference type="EMBL" id="AUM12107.1"/>
    </source>
</evidence>
<dbReference type="InterPro" id="IPR004563">
    <property type="entry name" value="Apolipo_AcylTrfase"/>
</dbReference>
<comment type="similarity">
    <text evidence="2 9">Belongs to the CN hydrolase family. Apolipoprotein N-acyltransferase subfamily.</text>
</comment>
<feature type="transmembrane region" description="Helical" evidence="9">
    <location>
        <begin position="60"/>
        <end position="82"/>
    </location>
</feature>
<comment type="catalytic activity">
    <reaction evidence="9">
        <text>N-terminal S-1,2-diacyl-sn-glyceryl-L-cysteinyl-[lipoprotein] + a glycerophospholipid = N-acyl-S-1,2-diacyl-sn-glyceryl-L-cysteinyl-[lipoprotein] + a 2-acyl-sn-glycero-3-phospholipid + H(+)</text>
        <dbReference type="Rhea" id="RHEA:48228"/>
        <dbReference type="Rhea" id="RHEA-COMP:14681"/>
        <dbReference type="Rhea" id="RHEA-COMP:14684"/>
        <dbReference type="ChEBI" id="CHEBI:15378"/>
        <dbReference type="ChEBI" id="CHEBI:136912"/>
        <dbReference type="ChEBI" id="CHEBI:140656"/>
        <dbReference type="ChEBI" id="CHEBI:140657"/>
        <dbReference type="ChEBI" id="CHEBI:140660"/>
        <dbReference type="EC" id="2.3.1.269"/>
    </reaction>
</comment>
<dbReference type="Gene3D" id="3.60.110.10">
    <property type="entry name" value="Carbon-nitrogen hydrolase"/>
    <property type="match status" value="1"/>
</dbReference>
<dbReference type="PANTHER" id="PTHR38686:SF1">
    <property type="entry name" value="APOLIPOPROTEIN N-ACYLTRANSFERASE"/>
    <property type="match status" value="1"/>
</dbReference>
<dbReference type="NCBIfam" id="TIGR00546">
    <property type="entry name" value="lnt"/>
    <property type="match status" value="1"/>
</dbReference>
<dbReference type="GO" id="GO:0005886">
    <property type="term" value="C:plasma membrane"/>
    <property type="evidence" value="ECO:0007669"/>
    <property type="project" value="UniProtKB-SubCell"/>
</dbReference>
<evidence type="ECO:0000256" key="5">
    <source>
        <dbReference type="ARBA" id="ARBA00022692"/>
    </source>
</evidence>
<keyword evidence="5 9" id="KW-0812">Transmembrane</keyword>
<evidence type="ECO:0000256" key="1">
    <source>
        <dbReference type="ARBA" id="ARBA00004651"/>
    </source>
</evidence>
<keyword evidence="6 9" id="KW-1133">Transmembrane helix</keyword>
<feature type="transmembrane region" description="Helical" evidence="9">
    <location>
        <begin position="123"/>
        <end position="148"/>
    </location>
</feature>
<dbReference type="RefSeq" id="WP_101893443.1">
    <property type="nucleotide sequence ID" value="NZ_CP022684.1"/>
</dbReference>
<dbReference type="GO" id="GO:0016410">
    <property type="term" value="F:N-acyltransferase activity"/>
    <property type="evidence" value="ECO:0007669"/>
    <property type="project" value="UniProtKB-UniRule"/>
</dbReference>
<dbReference type="Proteomes" id="UP000235116">
    <property type="component" value="Chromosome"/>
</dbReference>
<gene>
    <name evidence="9" type="primary">lnt</name>
    <name evidence="11" type="ORF">Kalk_06645</name>
</gene>
<dbReference type="Pfam" id="PF00795">
    <property type="entry name" value="CN_hydrolase"/>
    <property type="match status" value="1"/>
</dbReference>
<feature type="domain" description="CN hydrolase" evidence="10">
    <location>
        <begin position="228"/>
        <end position="474"/>
    </location>
</feature>
<dbReference type="InterPro" id="IPR003010">
    <property type="entry name" value="C-N_Hydrolase"/>
</dbReference>
<keyword evidence="7 9" id="KW-0472">Membrane</keyword>
<feature type="transmembrane region" description="Helical" evidence="9">
    <location>
        <begin position="193"/>
        <end position="212"/>
    </location>
</feature>
<dbReference type="PROSITE" id="PS50263">
    <property type="entry name" value="CN_HYDROLASE"/>
    <property type="match status" value="1"/>
</dbReference>
<dbReference type="GO" id="GO:0042158">
    <property type="term" value="P:lipoprotein biosynthetic process"/>
    <property type="evidence" value="ECO:0007669"/>
    <property type="project" value="UniProtKB-UniRule"/>
</dbReference>